<gene>
    <name evidence="3" type="ORF">EV207_10594</name>
</gene>
<dbReference type="InterPro" id="IPR013736">
    <property type="entry name" value="Xaa-Pro_dipept_C"/>
</dbReference>
<protein>
    <recommendedName>
        <fullName evidence="2">Xaa-Pro dipeptidyl-peptidase C-terminal domain-containing protein</fullName>
    </recommendedName>
</protein>
<keyword evidence="1" id="KW-0378">Hydrolase</keyword>
<name>A0A4R2P9L9_9BACL</name>
<dbReference type="InterPro" id="IPR000383">
    <property type="entry name" value="Xaa-Pro-like_dom"/>
</dbReference>
<dbReference type="InterPro" id="IPR050585">
    <property type="entry name" value="Xaa-Pro_dipeptidyl-ppase/CocE"/>
</dbReference>
<organism evidence="3 4">
    <name type="scientific">Scopulibacillus darangshiensis</name>
    <dbReference type="NCBI Taxonomy" id="442528"/>
    <lineage>
        <taxon>Bacteria</taxon>
        <taxon>Bacillati</taxon>
        <taxon>Bacillota</taxon>
        <taxon>Bacilli</taxon>
        <taxon>Bacillales</taxon>
        <taxon>Sporolactobacillaceae</taxon>
        <taxon>Scopulibacillus</taxon>
    </lineage>
</organism>
<dbReference type="AlphaFoldDB" id="A0A4R2P9L9"/>
<sequence length="588" mass="66675">MIHDEMILEKNIACKMRDGTMLYSDIYRPNRAGQFPVLLTRLPYNKNLPFYSHRYLDTNRLVSHGYVVIIQDVRGRYRSEGDFQPFMNEAEDGYDTVEWAASLPYSSGKVGMFGLSYYGFTQLMAATERPPHLHAIFPAMTLNDQRDAVLYQNGAYALASSETWALESIAPDQLLRKNNDKTSCNKAMEKWSEYLNGIGELYQHFPVNEWPPLRELGVADFFYEFLERPLEEEGFWQASSIKHKYDRINVPAYHVGGWYDSLLGPTIRNYIDMKGKADGDLAKANQKLIIGPWAHGDFGSVIGERSFGVHASEDWIDGKEDLTSLHLRWFDHWLKGMDAGNFEDAPVKIFVMGINKWRDEAEWPLCRTRYTPFYFHGGGRANTKHGDGRLSMEEPGDERADHFVYDPNKPVPTNGGGTLYAGVNTTGPRDQSHVEKREDVLVFTSEILKQPVEVTGPIKVVLWAKTDAKDTDFTAKLVDVLPDGTAFNLADGIVRAKYRHGNSRETELEEGIVKYDIDLWATSNVFLPGHCIRVEISSSNAPRFLPNPNTGSSLINSSEVLMANQTIHHCENYPSHILLPIIPDVHRA</sequence>
<accession>A0A4R2P9L9</accession>
<dbReference type="NCBIfam" id="TIGR00976">
    <property type="entry name" value="CocE_NonD"/>
    <property type="match status" value="1"/>
</dbReference>
<dbReference type="Gene3D" id="3.40.50.1820">
    <property type="entry name" value="alpha/beta hydrolase"/>
    <property type="match status" value="1"/>
</dbReference>
<dbReference type="Pfam" id="PF08530">
    <property type="entry name" value="PepX_C"/>
    <property type="match status" value="1"/>
</dbReference>
<dbReference type="InterPro" id="IPR029058">
    <property type="entry name" value="AB_hydrolase_fold"/>
</dbReference>
<keyword evidence="4" id="KW-1185">Reference proteome</keyword>
<dbReference type="OrthoDB" id="319764at2"/>
<dbReference type="Gene3D" id="1.10.3020.10">
    <property type="entry name" value="alpha-amino acid ester hydrolase ( Helical cap domain)"/>
    <property type="match status" value="1"/>
</dbReference>
<proteinExistence type="predicted"/>
<dbReference type="SMART" id="SM00939">
    <property type="entry name" value="PepX_C"/>
    <property type="match status" value="1"/>
</dbReference>
<dbReference type="InterPro" id="IPR005674">
    <property type="entry name" value="CocE/Ser_esterase"/>
</dbReference>
<evidence type="ECO:0000256" key="1">
    <source>
        <dbReference type="ARBA" id="ARBA00022801"/>
    </source>
</evidence>
<dbReference type="Proteomes" id="UP000295416">
    <property type="component" value="Unassembled WGS sequence"/>
</dbReference>
<dbReference type="GO" id="GO:0008239">
    <property type="term" value="F:dipeptidyl-peptidase activity"/>
    <property type="evidence" value="ECO:0007669"/>
    <property type="project" value="InterPro"/>
</dbReference>
<dbReference type="SUPFAM" id="SSF49785">
    <property type="entry name" value="Galactose-binding domain-like"/>
    <property type="match status" value="1"/>
</dbReference>
<dbReference type="PANTHER" id="PTHR43056:SF10">
    <property type="entry name" value="COCE_NOND FAMILY, PUTATIVE (AFU_ORTHOLOGUE AFUA_7G00600)-RELATED"/>
    <property type="match status" value="1"/>
</dbReference>
<comment type="caution">
    <text evidence="3">The sequence shown here is derived from an EMBL/GenBank/DDBJ whole genome shotgun (WGS) entry which is preliminary data.</text>
</comment>
<dbReference type="RefSeq" id="WP_132744523.1">
    <property type="nucleotide sequence ID" value="NZ_SLXK01000005.1"/>
</dbReference>
<evidence type="ECO:0000313" key="3">
    <source>
        <dbReference type="EMBL" id="TCP30565.1"/>
    </source>
</evidence>
<reference evidence="3 4" key="1">
    <citation type="submission" date="2019-03" db="EMBL/GenBank/DDBJ databases">
        <title>Genomic Encyclopedia of Type Strains, Phase IV (KMG-IV): sequencing the most valuable type-strain genomes for metagenomic binning, comparative biology and taxonomic classification.</title>
        <authorList>
            <person name="Goeker M."/>
        </authorList>
    </citation>
    <scope>NUCLEOTIDE SEQUENCE [LARGE SCALE GENOMIC DNA]</scope>
    <source>
        <strain evidence="3 4">DSM 19377</strain>
    </source>
</reference>
<dbReference type="PANTHER" id="PTHR43056">
    <property type="entry name" value="PEPTIDASE S9 PROLYL OLIGOPEPTIDASE"/>
    <property type="match status" value="1"/>
</dbReference>
<dbReference type="SUPFAM" id="SSF53474">
    <property type="entry name" value="alpha/beta-Hydrolases"/>
    <property type="match status" value="1"/>
</dbReference>
<feature type="domain" description="Xaa-Pro dipeptidyl-peptidase C-terminal" evidence="2">
    <location>
        <begin position="327"/>
        <end position="578"/>
    </location>
</feature>
<evidence type="ECO:0000313" key="4">
    <source>
        <dbReference type="Proteomes" id="UP000295416"/>
    </source>
</evidence>
<dbReference type="Gene3D" id="2.60.120.260">
    <property type="entry name" value="Galactose-binding domain-like"/>
    <property type="match status" value="1"/>
</dbReference>
<evidence type="ECO:0000259" key="2">
    <source>
        <dbReference type="SMART" id="SM00939"/>
    </source>
</evidence>
<dbReference type="InterPro" id="IPR008979">
    <property type="entry name" value="Galactose-bd-like_sf"/>
</dbReference>
<dbReference type="EMBL" id="SLXK01000005">
    <property type="protein sequence ID" value="TCP30565.1"/>
    <property type="molecule type" value="Genomic_DNA"/>
</dbReference>
<dbReference type="Pfam" id="PF02129">
    <property type="entry name" value="Peptidase_S15"/>
    <property type="match status" value="1"/>
</dbReference>